<dbReference type="Gene3D" id="3.40.50.150">
    <property type="entry name" value="Vaccinia Virus protein VP39"/>
    <property type="match status" value="1"/>
</dbReference>
<dbReference type="GO" id="GO:0032259">
    <property type="term" value="P:methylation"/>
    <property type="evidence" value="ECO:0007669"/>
    <property type="project" value="UniProtKB-KW"/>
</dbReference>
<dbReference type="Proteomes" id="UP000254771">
    <property type="component" value="Unassembled WGS sequence"/>
</dbReference>
<evidence type="ECO:0000313" key="6">
    <source>
        <dbReference type="Proteomes" id="UP000254771"/>
    </source>
</evidence>
<gene>
    <name evidence="5" type="ORF">DIZ78_00115</name>
</gene>
<organism evidence="5 6">
    <name type="scientific">endosymbiont of Escarpia spicata</name>
    <dbReference type="NCBI Taxonomy" id="2200908"/>
    <lineage>
        <taxon>Bacteria</taxon>
        <taxon>Pseudomonadati</taxon>
        <taxon>Pseudomonadota</taxon>
        <taxon>Gammaproteobacteria</taxon>
        <taxon>sulfur-oxidizing symbionts</taxon>
    </lineage>
</organism>
<dbReference type="GO" id="GO:0008168">
    <property type="term" value="F:methyltransferase activity"/>
    <property type="evidence" value="ECO:0007669"/>
    <property type="project" value="UniProtKB-KW"/>
</dbReference>
<evidence type="ECO:0000256" key="3">
    <source>
        <dbReference type="ARBA" id="ARBA00022691"/>
    </source>
</evidence>
<keyword evidence="1 5" id="KW-0489">Methyltransferase</keyword>
<dbReference type="InterPro" id="IPR029063">
    <property type="entry name" value="SAM-dependent_MTases_sf"/>
</dbReference>
<dbReference type="Pfam" id="PF13649">
    <property type="entry name" value="Methyltransf_25"/>
    <property type="match status" value="1"/>
</dbReference>
<name>A0A370DT58_9GAMM</name>
<keyword evidence="3" id="KW-0949">S-adenosyl-L-methionine</keyword>
<dbReference type="CDD" id="cd02440">
    <property type="entry name" value="AdoMet_MTases"/>
    <property type="match status" value="1"/>
</dbReference>
<accession>A0A370DT58</accession>
<comment type="caution">
    <text evidence="5">The sequence shown here is derived from an EMBL/GenBank/DDBJ whole genome shotgun (WGS) entry which is preliminary data.</text>
</comment>
<keyword evidence="6" id="KW-1185">Reference proteome</keyword>
<dbReference type="AlphaFoldDB" id="A0A370DT58"/>
<proteinExistence type="predicted"/>
<dbReference type="SUPFAM" id="SSF53335">
    <property type="entry name" value="S-adenosyl-L-methionine-dependent methyltransferases"/>
    <property type="match status" value="1"/>
</dbReference>
<dbReference type="PANTHER" id="PTHR43464">
    <property type="entry name" value="METHYLTRANSFERASE"/>
    <property type="match status" value="1"/>
</dbReference>
<dbReference type="PANTHER" id="PTHR43464:SF19">
    <property type="entry name" value="UBIQUINONE BIOSYNTHESIS O-METHYLTRANSFERASE, MITOCHONDRIAL"/>
    <property type="match status" value="1"/>
</dbReference>
<evidence type="ECO:0000256" key="1">
    <source>
        <dbReference type="ARBA" id="ARBA00022603"/>
    </source>
</evidence>
<reference evidence="5 6" key="1">
    <citation type="journal article" date="2018" name="ISME J.">
        <title>Endosymbiont genomes yield clues of tubeworm success.</title>
        <authorList>
            <person name="Li Y."/>
            <person name="Liles M.R."/>
            <person name="Halanych K.M."/>
        </authorList>
    </citation>
    <scope>NUCLEOTIDE SEQUENCE [LARGE SCALE GENOMIC DNA]</scope>
    <source>
        <strain evidence="5">A1462</strain>
    </source>
</reference>
<dbReference type="InterPro" id="IPR041698">
    <property type="entry name" value="Methyltransf_25"/>
</dbReference>
<dbReference type="EMBL" id="QFXE01000001">
    <property type="protein sequence ID" value="RDH88385.1"/>
    <property type="molecule type" value="Genomic_DNA"/>
</dbReference>
<sequence length="199" mass="21855">MEKATAELKMMWDQRHADPDKQPSAAEVLLENLHLLPETGNALDLACGLGGNAMELARCGLEVSAWDISSVAVERLQHLAASEGLVLNAEQRDVEQDLLTENAFDVIVVSYFLNRDLMPALIAALKPGGLIFYQTFTRIAVSDTGPSNPAYRLGDNELIALLSPLSVRFYREENRLGDLGKGFRDVAMIVAQKLAMKRS</sequence>
<evidence type="ECO:0000256" key="2">
    <source>
        <dbReference type="ARBA" id="ARBA00022679"/>
    </source>
</evidence>
<evidence type="ECO:0000313" key="5">
    <source>
        <dbReference type="EMBL" id="RDH88385.1"/>
    </source>
</evidence>
<protein>
    <submittedName>
        <fullName evidence="5">SAM-dependent methyltransferase</fullName>
    </submittedName>
</protein>
<keyword evidence="2" id="KW-0808">Transferase</keyword>
<feature type="domain" description="Methyltransferase" evidence="4">
    <location>
        <begin position="43"/>
        <end position="129"/>
    </location>
</feature>
<evidence type="ECO:0000259" key="4">
    <source>
        <dbReference type="Pfam" id="PF13649"/>
    </source>
</evidence>